<reference evidence="3" key="1">
    <citation type="submission" date="2019-02" db="EMBL/GenBank/DDBJ databases">
        <title>Deep-cultivation of Planctomycetes and their phenomic and genomic characterization uncovers novel biology.</title>
        <authorList>
            <person name="Wiegand S."/>
            <person name="Jogler M."/>
            <person name="Boedeker C."/>
            <person name="Pinto D."/>
            <person name="Vollmers J."/>
            <person name="Rivas-Marin E."/>
            <person name="Kohn T."/>
            <person name="Peeters S.H."/>
            <person name="Heuer A."/>
            <person name="Rast P."/>
            <person name="Oberbeckmann S."/>
            <person name="Bunk B."/>
            <person name="Jeske O."/>
            <person name="Meyerdierks A."/>
            <person name="Storesund J.E."/>
            <person name="Kallscheuer N."/>
            <person name="Luecker S."/>
            <person name="Lage O.M."/>
            <person name="Pohl T."/>
            <person name="Merkel B.J."/>
            <person name="Hornburger P."/>
            <person name="Mueller R.-W."/>
            <person name="Bruemmer F."/>
            <person name="Labrenz M."/>
            <person name="Spormann A.M."/>
            <person name="Op den Camp H."/>
            <person name="Overmann J."/>
            <person name="Amann R."/>
            <person name="Jetten M.S.M."/>
            <person name="Mascher T."/>
            <person name="Medema M.H."/>
            <person name="Devos D.P."/>
            <person name="Kaster A.-K."/>
            <person name="Ovreas L."/>
            <person name="Rohde M."/>
            <person name="Galperin M.Y."/>
            <person name="Jogler C."/>
        </authorList>
    </citation>
    <scope>NUCLEOTIDE SEQUENCE [LARGE SCALE GENOMIC DNA]</scope>
    <source>
        <strain evidence="3">Pan97</strain>
    </source>
</reference>
<dbReference type="RefSeq" id="WP_144972032.1">
    <property type="nucleotide sequence ID" value="NZ_CP036289.1"/>
</dbReference>
<dbReference type="Proteomes" id="UP000318626">
    <property type="component" value="Chromosome"/>
</dbReference>
<protein>
    <submittedName>
        <fullName evidence="2">Uncharacterized protein</fullName>
    </submittedName>
</protein>
<dbReference type="KEGG" id="bvo:Pan97_20150"/>
<gene>
    <name evidence="2" type="ORF">Pan97_20150</name>
</gene>
<dbReference type="OrthoDB" id="303115at2"/>
<feature type="region of interest" description="Disordered" evidence="1">
    <location>
        <begin position="1"/>
        <end position="21"/>
    </location>
</feature>
<evidence type="ECO:0000313" key="2">
    <source>
        <dbReference type="EMBL" id="QDU74995.1"/>
    </source>
</evidence>
<feature type="region of interest" description="Disordered" evidence="1">
    <location>
        <begin position="54"/>
        <end position="101"/>
    </location>
</feature>
<accession>A0A518C6Z1</accession>
<keyword evidence="3" id="KW-1185">Reference proteome</keyword>
<dbReference type="AlphaFoldDB" id="A0A518C6Z1"/>
<organism evidence="2 3">
    <name type="scientific">Bremerella volcania</name>
    <dbReference type="NCBI Taxonomy" id="2527984"/>
    <lineage>
        <taxon>Bacteria</taxon>
        <taxon>Pseudomonadati</taxon>
        <taxon>Planctomycetota</taxon>
        <taxon>Planctomycetia</taxon>
        <taxon>Pirellulales</taxon>
        <taxon>Pirellulaceae</taxon>
        <taxon>Bremerella</taxon>
    </lineage>
</organism>
<evidence type="ECO:0000256" key="1">
    <source>
        <dbReference type="SAM" id="MobiDB-lite"/>
    </source>
</evidence>
<sequence length="203" mass="21864">MSSTPAQTDRRGSLSPESGPQVVVRAGKTFVCSACGTLVEVPVDVVGQLVHAVDPSPQDEAVETEPEGRVPAKAKTRPSRPKKIRPARPSRPKRPEQPERVSLVGEIIDGLRVPSGKQLDRALAWVSFHLKVLDRQGSELKRLQKLLKQRSMDRVPRSSPLGRAKEVAAEVSIGTLAGTKPRHAHADLGVAPTVGNTKERGPP</sequence>
<proteinExistence type="predicted"/>
<feature type="compositionally biased region" description="Basic residues" evidence="1">
    <location>
        <begin position="72"/>
        <end position="92"/>
    </location>
</feature>
<evidence type="ECO:0000313" key="3">
    <source>
        <dbReference type="Proteomes" id="UP000318626"/>
    </source>
</evidence>
<dbReference type="EMBL" id="CP036289">
    <property type="protein sequence ID" value="QDU74995.1"/>
    <property type="molecule type" value="Genomic_DNA"/>
</dbReference>
<feature type="region of interest" description="Disordered" evidence="1">
    <location>
        <begin position="176"/>
        <end position="203"/>
    </location>
</feature>
<name>A0A518C6Z1_9BACT</name>